<evidence type="ECO:0000259" key="1">
    <source>
        <dbReference type="Pfam" id="PF00501"/>
    </source>
</evidence>
<dbReference type="Gene3D" id="3.40.50.12780">
    <property type="entry name" value="N-terminal domain of ligase-like"/>
    <property type="match status" value="1"/>
</dbReference>
<accession>A0A2N1PUB1</accession>
<evidence type="ECO:0000313" key="3">
    <source>
        <dbReference type="Proteomes" id="UP000233256"/>
    </source>
</evidence>
<dbReference type="SUPFAM" id="SSF56801">
    <property type="entry name" value="Acetyl-CoA synthetase-like"/>
    <property type="match status" value="1"/>
</dbReference>
<dbReference type="InterPro" id="IPR050237">
    <property type="entry name" value="ATP-dep_AMP-bd_enzyme"/>
</dbReference>
<reference evidence="2 3" key="1">
    <citation type="journal article" date="2017" name="ISME J.">
        <title>Potential for microbial H2 and metal transformations associated with novel bacteria and archaea in deep terrestrial subsurface sediments.</title>
        <authorList>
            <person name="Hernsdorf A.W."/>
            <person name="Amano Y."/>
            <person name="Miyakawa K."/>
            <person name="Ise K."/>
            <person name="Suzuki Y."/>
            <person name="Anantharaman K."/>
            <person name="Probst A."/>
            <person name="Burstein D."/>
            <person name="Thomas B.C."/>
            <person name="Banfield J.F."/>
        </authorList>
    </citation>
    <scope>NUCLEOTIDE SEQUENCE [LARGE SCALE GENOMIC DNA]</scope>
    <source>
        <strain evidence="2">HGW-Wallbacteria-1</strain>
    </source>
</reference>
<dbReference type="AlphaFoldDB" id="A0A2N1PUB1"/>
<dbReference type="PANTHER" id="PTHR43767:SF1">
    <property type="entry name" value="NONRIBOSOMAL PEPTIDE SYNTHASE PES1 (EUROFUNG)-RELATED"/>
    <property type="match status" value="1"/>
</dbReference>
<proteinExistence type="predicted"/>
<protein>
    <submittedName>
        <fullName evidence="2">Peptide synthase</fullName>
    </submittedName>
</protein>
<evidence type="ECO:0000313" key="2">
    <source>
        <dbReference type="EMBL" id="PKK91931.1"/>
    </source>
</evidence>
<gene>
    <name evidence="2" type="ORF">CVV64_00455</name>
</gene>
<comment type="caution">
    <text evidence="2">The sequence shown here is derived from an EMBL/GenBank/DDBJ whole genome shotgun (WGS) entry which is preliminary data.</text>
</comment>
<feature type="domain" description="AMP-dependent synthetase/ligase" evidence="1">
    <location>
        <begin position="46"/>
        <end position="411"/>
    </location>
</feature>
<dbReference type="NCBIfam" id="NF006754">
    <property type="entry name" value="PRK09274.1"/>
    <property type="match status" value="1"/>
</dbReference>
<sequence>MTSSEHLCGFDSNFTNVAAYIPFRSREMGDRISVAFPETRDRLGRVAWTHLTFSQLDDLTARYAAGLRGAGFGQGMRTLLMVRPSLEFIALAFALFRIGAVPILIDPGMGVMNLLGCIREVEPQALVAIPEVLAFRKLWPGPFASIDIEVSVGARWWWREGICTDSFLSGEPDFSIARTSPEDMAAILFTTGSTGPAKGVVYRHRMFEAQVQQLMNFYGIDSNDVEMPAFPLFALFSPALGITCVIPEMDPTRPAQVDPAKIVEAVRAFGVTNTFGSPTIWRRVTEHCIRKKIRLPSLKRVLMAGAPVPVDLLGRFSEILSPGAMTHTPYGATETLPSTNATGEMILEPQNLLRHRNGGGTLVGVPLDGMEVKIISISDEPISNWTDVKVLQQGSIGEIAVTGPVTTREYFRREQDNLKSKIMDGERIWHRMGDVGYFDEAGLLWFCGRKAHRVVTSEKTLFTIPCETIANRHPLVFRSALVGTGVAGRQHPVMIVEPRSGKYPKNRREADVLKSEVLDLLAGDPITSAIDRVMIHPQFPTDIRHNAKIFREKLSLWATHKQSLRGFLYPGF</sequence>
<dbReference type="InterPro" id="IPR000873">
    <property type="entry name" value="AMP-dep_synth/lig_dom"/>
</dbReference>
<dbReference type="EMBL" id="PGXC01000001">
    <property type="protein sequence ID" value="PKK91931.1"/>
    <property type="molecule type" value="Genomic_DNA"/>
</dbReference>
<dbReference type="Proteomes" id="UP000233256">
    <property type="component" value="Unassembled WGS sequence"/>
</dbReference>
<dbReference type="InterPro" id="IPR042099">
    <property type="entry name" value="ANL_N_sf"/>
</dbReference>
<name>A0A2N1PUB1_9BACT</name>
<dbReference type="PANTHER" id="PTHR43767">
    <property type="entry name" value="LONG-CHAIN-FATTY-ACID--COA LIGASE"/>
    <property type="match status" value="1"/>
</dbReference>
<dbReference type="Pfam" id="PF00501">
    <property type="entry name" value="AMP-binding"/>
    <property type="match status" value="1"/>
</dbReference>
<organism evidence="2 3">
    <name type="scientific">Candidatus Wallbacteria bacterium HGW-Wallbacteria-1</name>
    <dbReference type="NCBI Taxonomy" id="2013854"/>
    <lineage>
        <taxon>Bacteria</taxon>
        <taxon>Candidatus Walliibacteriota</taxon>
    </lineage>
</organism>
<dbReference type="PROSITE" id="PS00455">
    <property type="entry name" value="AMP_BINDING"/>
    <property type="match status" value="1"/>
</dbReference>
<dbReference type="InterPro" id="IPR020845">
    <property type="entry name" value="AMP-binding_CS"/>
</dbReference>